<reference evidence="1 2" key="1">
    <citation type="submission" date="2021-06" db="EMBL/GenBank/DDBJ databases">
        <authorList>
            <person name="Palmer J.M."/>
        </authorList>
    </citation>
    <scope>NUCLEOTIDE SEQUENCE [LARGE SCALE GENOMIC DNA]</scope>
    <source>
        <strain evidence="2">if_2019</strain>
        <tissue evidence="1">Muscle</tissue>
    </source>
</reference>
<dbReference type="EMBL" id="JAHRIQ010069974">
    <property type="protein sequence ID" value="MEQ2243451.1"/>
    <property type="molecule type" value="Genomic_DNA"/>
</dbReference>
<comment type="caution">
    <text evidence="1">The sequence shown here is derived from an EMBL/GenBank/DDBJ whole genome shotgun (WGS) entry which is preliminary data.</text>
</comment>
<proteinExistence type="predicted"/>
<protein>
    <submittedName>
        <fullName evidence="1">Uncharacterized protein</fullName>
    </submittedName>
</protein>
<name>A0ABV0UEI4_9TELE</name>
<accession>A0ABV0UEI4</accession>
<evidence type="ECO:0000313" key="1">
    <source>
        <dbReference type="EMBL" id="MEQ2243451.1"/>
    </source>
</evidence>
<dbReference type="Proteomes" id="UP001482620">
    <property type="component" value="Unassembled WGS sequence"/>
</dbReference>
<gene>
    <name evidence="1" type="ORF">ILYODFUR_007229</name>
</gene>
<evidence type="ECO:0000313" key="2">
    <source>
        <dbReference type="Proteomes" id="UP001482620"/>
    </source>
</evidence>
<sequence>MPVGFVEVKKKSRGRQVQQKPAKDPFIGFQRAEPWEHIKPPQLWPLRTYFGQYTVKTLGLIEACFLSLSQYIVYLLEVSSFCALSGSLGNTTCSFKD</sequence>
<keyword evidence="2" id="KW-1185">Reference proteome</keyword>
<organism evidence="1 2">
    <name type="scientific">Ilyodon furcidens</name>
    <name type="common">goldbreast splitfin</name>
    <dbReference type="NCBI Taxonomy" id="33524"/>
    <lineage>
        <taxon>Eukaryota</taxon>
        <taxon>Metazoa</taxon>
        <taxon>Chordata</taxon>
        <taxon>Craniata</taxon>
        <taxon>Vertebrata</taxon>
        <taxon>Euteleostomi</taxon>
        <taxon>Actinopterygii</taxon>
        <taxon>Neopterygii</taxon>
        <taxon>Teleostei</taxon>
        <taxon>Neoteleostei</taxon>
        <taxon>Acanthomorphata</taxon>
        <taxon>Ovalentaria</taxon>
        <taxon>Atherinomorphae</taxon>
        <taxon>Cyprinodontiformes</taxon>
        <taxon>Goodeidae</taxon>
        <taxon>Ilyodon</taxon>
    </lineage>
</organism>